<organism evidence="1 2">
    <name type="scientific">Paxillus rubicundulus Ve08.2h10</name>
    <dbReference type="NCBI Taxonomy" id="930991"/>
    <lineage>
        <taxon>Eukaryota</taxon>
        <taxon>Fungi</taxon>
        <taxon>Dikarya</taxon>
        <taxon>Basidiomycota</taxon>
        <taxon>Agaricomycotina</taxon>
        <taxon>Agaricomycetes</taxon>
        <taxon>Agaricomycetidae</taxon>
        <taxon>Boletales</taxon>
        <taxon>Paxilineae</taxon>
        <taxon>Paxillaceae</taxon>
        <taxon>Paxillus</taxon>
    </lineage>
</organism>
<accession>A0A0D0CPT9</accession>
<protein>
    <submittedName>
        <fullName evidence="1">Uncharacterized protein</fullName>
    </submittedName>
</protein>
<dbReference type="HOGENOM" id="CLU_087052_0_0_1"/>
<proteinExistence type="predicted"/>
<gene>
    <name evidence="1" type="ORF">PAXRUDRAFT_167183</name>
</gene>
<dbReference type="Proteomes" id="UP000054538">
    <property type="component" value="Unassembled WGS sequence"/>
</dbReference>
<sequence>MTGSNYEKSLPLFNTPSCIPRPPLKKQCTSPKSWAQKLDIVLDTLKSIDWTVADLLYYLFHLHDRHNDPIHHSHRHAAAVQQFLHGKTKIIPSFIVDAWLHSADGCIAEGSEESSLMYSTEVDYKMIRSICPALTSFVVQLIWPKLCSESSSALHQDSSLSTKPMEWLDIGQHTVAILKDQPVLWNFMLSLGLQQPHGTHRVTEQQWQHPVEGVSVLWM</sequence>
<dbReference type="InParanoid" id="A0A0D0CPT9"/>
<evidence type="ECO:0000313" key="2">
    <source>
        <dbReference type="Proteomes" id="UP000054538"/>
    </source>
</evidence>
<reference evidence="2" key="2">
    <citation type="submission" date="2015-01" db="EMBL/GenBank/DDBJ databases">
        <title>Evolutionary Origins and Diversification of the Mycorrhizal Mutualists.</title>
        <authorList>
            <consortium name="DOE Joint Genome Institute"/>
            <consortium name="Mycorrhizal Genomics Consortium"/>
            <person name="Kohler A."/>
            <person name="Kuo A."/>
            <person name="Nagy L.G."/>
            <person name="Floudas D."/>
            <person name="Copeland A."/>
            <person name="Barry K.W."/>
            <person name="Cichocki N."/>
            <person name="Veneault-Fourrey C."/>
            <person name="LaButti K."/>
            <person name="Lindquist E.A."/>
            <person name="Lipzen A."/>
            <person name="Lundell T."/>
            <person name="Morin E."/>
            <person name="Murat C."/>
            <person name="Riley R."/>
            <person name="Ohm R."/>
            <person name="Sun H."/>
            <person name="Tunlid A."/>
            <person name="Henrissat B."/>
            <person name="Grigoriev I.V."/>
            <person name="Hibbett D.S."/>
            <person name="Martin F."/>
        </authorList>
    </citation>
    <scope>NUCLEOTIDE SEQUENCE [LARGE SCALE GENOMIC DNA]</scope>
    <source>
        <strain evidence="2">Ve08.2h10</strain>
    </source>
</reference>
<dbReference type="AlphaFoldDB" id="A0A0D0CPT9"/>
<evidence type="ECO:0000313" key="1">
    <source>
        <dbReference type="EMBL" id="KIK77343.1"/>
    </source>
</evidence>
<dbReference type="EMBL" id="KN827032">
    <property type="protein sequence ID" value="KIK77343.1"/>
    <property type="molecule type" value="Genomic_DNA"/>
</dbReference>
<reference evidence="1 2" key="1">
    <citation type="submission" date="2014-04" db="EMBL/GenBank/DDBJ databases">
        <authorList>
            <consortium name="DOE Joint Genome Institute"/>
            <person name="Kuo A."/>
            <person name="Kohler A."/>
            <person name="Jargeat P."/>
            <person name="Nagy L.G."/>
            <person name="Floudas D."/>
            <person name="Copeland A."/>
            <person name="Barry K.W."/>
            <person name="Cichocki N."/>
            <person name="Veneault-Fourrey C."/>
            <person name="LaButti K."/>
            <person name="Lindquist E.A."/>
            <person name="Lipzen A."/>
            <person name="Lundell T."/>
            <person name="Morin E."/>
            <person name="Murat C."/>
            <person name="Sun H."/>
            <person name="Tunlid A."/>
            <person name="Henrissat B."/>
            <person name="Grigoriev I.V."/>
            <person name="Hibbett D.S."/>
            <person name="Martin F."/>
            <person name="Nordberg H.P."/>
            <person name="Cantor M.N."/>
            <person name="Hua S.X."/>
        </authorList>
    </citation>
    <scope>NUCLEOTIDE SEQUENCE [LARGE SCALE GENOMIC DNA]</scope>
    <source>
        <strain evidence="1 2">Ve08.2h10</strain>
    </source>
</reference>
<dbReference type="OrthoDB" id="2632261at2759"/>
<name>A0A0D0CPT9_9AGAM</name>
<keyword evidence="2" id="KW-1185">Reference proteome</keyword>
<dbReference type="STRING" id="930991.A0A0D0CPT9"/>